<evidence type="ECO:0000313" key="5">
    <source>
        <dbReference type="Proteomes" id="UP000028302"/>
    </source>
</evidence>
<proteinExistence type="predicted"/>
<dbReference type="InterPro" id="IPR002505">
    <property type="entry name" value="PTA_PTB"/>
</dbReference>
<dbReference type="Pfam" id="PF01515">
    <property type="entry name" value="PTA_PTB"/>
    <property type="match status" value="1"/>
</dbReference>
<dbReference type="OrthoDB" id="9774179at2"/>
<dbReference type="Proteomes" id="UP000028302">
    <property type="component" value="Unassembled WGS sequence"/>
</dbReference>
<dbReference type="SUPFAM" id="SSF53659">
    <property type="entry name" value="Isocitrate/Isopropylmalate dehydrogenase-like"/>
    <property type="match status" value="1"/>
</dbReference>
<dbReference type="PATRIC" id="fig|1304275.5.peg.3172"/>
<dbReference type="PANTHER" id="PTHR43356">
    <property type="entry name" value="PHOSPHATE ACETYLTRANSFERASE"/>
    <property type="match status" value="1"/>
</dbReference>
<organism evidence="4 5">
    <name type="scientific">Salinisphaera hydrothermalis (strain C41B8)</name>
    <dbReference type="NCBI Taxonomy" id="1304275"/>
    <lineage>
        <taxon>Bacteria</taxon>
        <taxon>Pseudomonadati</taxon>
        <taxon>Pseudomonadota</taxon>
        <taxon>Gammaproteobacteria</taxon>
        <taxon>Salinisphaerales</taxon>
        <taxon>Salinisphaeraceae</taxon>
        <taxon>Salinisphaera</taxon>
    </lineage>
</organism>
<keyword evidence="5" id="KW-1185">Reference proteome</keyword>
<sequence>GSIFNRRFKTKRGHFSVGVDNDAEASQRGVDLVRTGRAHALMKGNLHTDAFMRPIVARGGGLRTARRMSHVFVLDTPAYSRLLLITDAAINIAPDLSAKRDITQNAIDLARAIGIDTPRAAIVCAVETVTPALPSTCDAAALCKMADRNQIEGGLLDGPLAFDNAVSPDAVRAKGIVSAVAGQADILVVPDLEAGNMLAKQIEYLAGAHLAGVVVGARVPIMLTSRADSALARLASCAVAALYRQWQLGRTGIE</sequence>
<keyword evidence="1 4" id="KW-0808">Transferase</keyword>
<evidence type="ECO:0000256" key="2">
    <source>
        <dbReference type="ARBA" id="ARBA00023315"/>
    </source>
</evidence>
<evidence type="ECO:0000313" key="4">
    <source>
        <dbReference type="EMBL" id="KEZ76297.1"/>
    </source>
</evidence>
<evidence type="ECO:0000256" key="1">
    <source>
        <dbReference type="ARBA" id="ARBA00022679"/>
    </source>
</evidence>
<dbReference type="NCBIfam" id="NF006045">
    <property type="entry name" value="PRK08190.1"/>
    <property type="match status" value="1"/>
</dbReference>
<feature type="non-terminal residue" evidence="4">
    <location>
        <position position="1"/>
    </location>
</feature>
<evidence type="ECO:0000259" key="3">
    <source>
        <dbReference type="Pfam" id="PF01515"/>
    </source>
</evidence>
<dbReference type="GO" id="GO:0016746">
    <property type="term" value="F:acyltransferase activity"/>
    <property type="evidence" value="ECO:0007669"/>
    <property type="project" value="UniProtKB-KW"/>
</dbReference>
<keyword evidence="2" id="KW-0012">Acyltransferase</keyword>
<reference evidence="4 5" key="1">
    <citation type="submission" date="2013-03" db="EMBL/GenBank/DDBJ databases">
        <title>Salinisphaera hydrothermalis C41B8 Genome Sequencing.</title>
        <authorList>
            <person name="Li C."/>
            <person name="Lai Q."/>
            <person name="Shao Z."/>
        </authorList>
    </citation>
    <scope>NUCLEOTIDE SEQUENCE [LARGE SCALE GENOMIC DNA]</scope>
    <source>
        <strain evidence="4 5">C41B8</strain>
    </source>
</reference>
<dbReference type="Gene3D" id="3.40.718.10">
    <property type="entry name" value="Isopropylmalate Dehydrogenase"/>
    <property type="match status" value="1"/>
</dbReference>
<name>A0A084IHW3_SALHC</name>
<dbReference type="AlphaFoldDB" id="A0A084IHW3"/>
<dbReference type="eggNOG" id="COG0280">
    <property type="taxonomic scope" value="Bacteria"/>
</dbReference>
<accession>A0A084IHW3</accession>
<dbReference type="InterPro" id="IPR050500">
    <property type="entry name" value="Phos_Acetyltrans/Butyryltrans"/>
</dbReference>
<feature type="domain" description="Phosphate acetyl/butaryl transferase" evidence="3">
    <location>
        <begin position="25"/>
        <end position="240"/>
    </location>
</feature>
<protein>
    <submittedName>
        <fullName evidence="4">Bifunctional enoyl-CoA hydratase/phosphate acetyltransferase</fullName>
    </submittedName>
</protein>
<dbReference type="PANTHER" id="PTHR43356:SF2">
    <property type="entry name" value="PHOSPHATE ACETYLTRANSFERASE"/>
    <property type="match status" value="1"/>
</dbReference>
<gene>
    <name evidence="4" type="ORF">C41B8_15510</name>
</gene>
<dbReference type="EMBL" id="APNK01000033">
    <property type="protein sequence ID" value="KEZ76297.1"/>
    <property type="molecule type" value="Genomic_DNA"/>
</dbReference>
<comment type="caution">
    <text evidence="4">The sequence shown here is derived from an EMBL/GenBank/DDBJ whole genome shotgun (WGS) entry which is preliminary data.</text>
</comment>
<dbReference type="STRING" id="1304275.C41B8_15510"/>